<dbReference type="GO" id="GO:0045892">
    <property type="term" value="P:negative regulation of DNA-templated transcription"/>
    <property type="evidence" value="ECO:0007669"/>
    <property type="project" value="InterPro"/>
</dbReference>
<proteinExistence type="inferred from homology"/>
<evidence type="ECO:0000313" key="8">
    <source>
        <dbReference type="EMBL" id="ODR59348.1"/>
    </source>
</evidence>
<reference evidence="8 11" key="2">
    <citation type="submission" date="2016-08" db="EMBL/GenBank/DDBJ databases">
        <title>Characterization of Isolates of Eisenbergiella tayi Derived from Blood Cultures, Using Whole Genome Sequencing.</title>
        <authorList>
            <person name="Bernier A.-M."/>
            <person name="Burdz T."/>
            <person name="Wiebe D."/>
            <person name="Bernard K."/>
        </authorList>
    </citation>
    <scope>NUCLEOTIDE SEQUENCE [LARGE SCALE GENOMIC DNA]</scope>
    <source>
        <strain evidence="8 11">NML120146</strain>
    </source>
</reference>
<protein>
    <submittedName>
        <fullName evidence="5">Penicillinase repressor</fullName>
    </submittedName>
</protein>
<dbReference type="InterPro" id="IPR036388">
    <property type="entry name" value="WH-like_DNA-bd_sf"/>
</dbReference>
<keyword evidence="11" id="KW-1185">Reference proteome</keyword>
<comment type="caution">
    <text evidence="7">The sequence shown here is derived from an EMBL/GenBank/DDBJ whole genome shotgun (WGS) entry which is preliminary data.</text>
</comment>
<evidence type="ECO:0000256" key="1">
    <source>
        <dbReference type="ARBA" id="ARBA00011046"/>
    </source>
</evidence>
<dbReference type="GeneID" id="93299958"/>
<dbReference type="Proteomes" id="UP000094869">
    <property type="component" value="Unassembled WGS sequence"/>
</dbReference>
<dbReference type="Pfam" id="PF03965">
    <property type="entry name" value="Penicillinase_R"/>
    <property type="match status" value="1"/>
</dbReference>
<dbReference type="SUPFAM" id="SSF46785">
    <property type="entry name" value="Winged helix' DNA-binding domain"/>
    <property type="match status" value="1"/>
</dbReference>
<accession>A0A1E3U8H7</accession>
<dbReference type="EMBL" id="MCGH01000002">
    <property type="protein sequence ID" value="ODM05274.1"/>
    <property type="molecule type" value="Genomic_DNA"/>
</dbReference>
<keyword evidence="3" id="KW-0238">DNA-binding</keyword>
<dbReference type="Proteomes" id="UP000094067">
    <property type="component" value="Unassembled WGS sequence"/>
</dbReference>
<evidence type="ECO:0000313" key="12">
    <source>
        <dbReference type="Proteomes" id="UP000095003"/>
    </source>
</evidence>
<evidence type="ECO:0000313" key="5">
    <source>
        <dbReference type="EMBL" id="ODM05274.1"/>
    </source>
</evidence>
<dbReference type="Gene3D" id="1.10.10.10">
    <property type="entry name" value="Winged helix-like DNA-binding domain superfamily/Winged helix DNA-binding domain"/>
    <property type="match status" value="1"/>
</dbReference>
<keyword evidence="2" id="KW-0805">Transcription regulation</keyword>
<evidence type="ECO:0000313" key="10">
    <source>
        <dbReference type="Proteomes" id="UP000094271"/>
    </source>
</evidence>
<gene>
    <name evidence="5" type="primary">blaI_1</name>
    <name evidence="6" type="synonym">blaI_3</name>
    <name evidence="6" type="ORF">BEH84_01585</name>
    <name evidence="7" type="ORF">BEI59_30070</name>
    <name evidence="5" type="ORF">BEI61_01157</name>
    <name evidence="8" type="ORF">BEI63_07565</name>
</gene>
<evidence type="ECO:0000313" key="9">
    <source>
        <dbReference type="Proteomes" id="UP000094067"/>
    </source>
</evidence>
<dbReference type="PATRIC" id="fig|1432052.3.peg.1730"/>
<dbReference type="GO" id="GO:0003677">
    <property type="term" value="F:DNA binding"/>
    <property type="evidence" value="ECO:0007669"/>
    <property type="project" value="UniProtKB-KW"/>
</dbReference>
<evidence type="ECO:0000256" key="2">
    <source>
        <dbReference type="ARBA" id="ARBA00023015"/>
    </source>
</evidence>
<dbReference type="Proteomes" id="UP000094271">
    <property type="component" value="Unassembled WGS sequence"/>
</dbReference>
<keyword evidence="4" id="KW-0804">Transcription</keyword>
<dbReference type="EMBL" id="MEHD01000015">
    <property type="protein sequence ID" value="ODR59348.1"/>
    <property type="molecule type" value="Genomic_DNA"/>
</dbReference>
<dbReference type="AlphaFoldDB" id="A0A1E3U8H7"/>
<evidence type="ECO:0000256" key="3">
    <source>
        <dbReference type="ARBA" id="ARBA00023125"/>
    </source>
</evidence>
<dbReference type="RefSeq" id="WP_009255995.1">
    <property type="nucleotide sequence ID" value="NZ_CABMHK010000194.1"/>
</dbReference>
<evidence type="ECO:0000313" key="11">
    <source>
        <dbReference type="Proteomes" id="UP000094869"/>
    </source>
</evidence>
<evidence type="ECO:0000313" key="6">
    <source>
        <dbReference type="EMBL" id="ODM13864.1"/>
    </source>
</evidence>
<evidence type="ECO:0000313" key="7">
    <source>
        <dbReference type="EMBL" id="ODR43494.1"/>
    </source>
</evidence>
<dbReference type="EMBL" id="MEHA01000034">
    <property type="protein sequence ID" value="ODR43494.1"/>
    <property type="molecule type" value="Genomic_DNA"/>
</dbReference>
<organism evidence="7 10">
    <name type="scientific">Eisenbergiella tayi</name>
    <dbReference type="NCBI Taxonomy" id="1432052"/>
    <lineage>
        <taxon>Bacteria</taxon>
        <taxon>Bacillati</taxon>
        <taxon>Bacillota</taxon>
        <taxon>Clostridia</taxon>
        <taxon>Lachnospirales</taxon>
        <taxon>Lachnospiraceae</taxon>
        <taxon>Eisenbergiella</taxon>
    </lineage>
</organism>
<dbReference type="Proteomes" id="UP000095003">
    <property type="component" value="Unassembled WGS sequence"/>
</dbReference>
<name>A0A1E3U8H7_9FIRM</name>
<sequence>MEPIQLMSDSEKEIMEIIWDNGGRIYISELLEAVAEAGREWKRTTVRTFLTRLMEKGLLLGVRQGKNCEYRAAITKEEYLSGQARNFVEEVFDGNVKDLLASLIGPEKLETEEIEQLQSFWEKCREDMQ</sequence>
<dbReference type="InterPro" id="IPR036390">
    <property type="entry name" value="WH_DNA-bd_sf"/>
</dbReference>
<dbReference type="OrthoDB" id="9795583at2"/>
<dbReference type="EMBL" id="MCGI01000001">
    <property type="protein sequence ID" value="ODM13864.1"/>
    <property type="molecule type" value="Genomic_DNA"/>
</dbReference>
<dbReference type="PIRSF" id="PIRSF019455">
    <property type="entry name" value="CopR_AtkY"/>
    <property type="match status" value="1"/>
</dbReference>
<reference evidence="7 10" key="3">
    <citation type="submission" date="2016-08" db="EMBL/GenBank/DDBJ databases">
        <authorList>
            <person name="Seilhamer J.J."/>
        </authorList>
    </citation>
    <scope>NUCLEOTIDE SEQUENCE [LARGE SCALE GENOMIC DNA]</scope>
    <source>
        <strain evidence="7 10">NML150140-1</strain>
    </source>
</reference>
<reference evidence="9 12" key="1">
    <citation type="submission" date="2016-07" db="EMBL/GenBank/DDBJ databases">
        <title>Characterization of isolates of Eisenbergiella tayi derived from blood cultures, using whole genome sequencing.</title>
        <authorList>
            <person name="Burdz T."/>
            <person name="Wiebe D."/>
            <person name="Huynh C."/>
            <person name="Bernard K."/>
        </authorList>
    </citation>
    <scope>NUCLEOTIDE SEQUENCE [LARGE SCALE GENOMIC DNA]</scope>
    <source>
        <strain evidence="5 9">NML 110608</strain>
        <strain evidence="6 12">NML 120489</strain>
    </source>
</reference>
<dbReference type="Gene3D" id="1.10.4040.10">
    <property type="entry name" value="Penicillinase repressor domain"/>
    <property type="match status" value="1"/>
</dbReference>
<dbReference type="InterPro" id="IPR005650">
    <property type="entry name" value="BlaI_family"/>
</dbReference>
<evidence type="ECO:0000256" key="4">
    <source>
        <dbReference type="ARBA" id="ARBA00023163"/>
    </source>
</evidence>
<comment type="similarity">
    <text evidence="1">Belongs to the BlaI transcriptional regulatory family.</text>
</comment>